<dbReference type="PROSITE" id="PS50011">
    <property type="entry name" value="PROTEIN_KINASE_DOM"/>
    <property type="match status" value="1"/>
</dbReference>
<dbReference type="PANTHER" id="PTHR27009">
    <property type="entry name" value="RUST RESISTANCE KINASE LR10-RELATED"/>
    <property type="match status" value="1"/>
</dbReference>
<dbReference type="PROSITE" id="PS00107">
    <property type="entry name" value="PROTEIN_KINASE_ATP"/>
    <property type="match status" value="1"/>
</dbReference>
<dbReference type="EC" id="2.7.11.1" evidence="2"/>
<evidence type="ECO:0000256" key="1">
    <source>
        <dbReference type="ARBA" id="ARBA00004479"/>
    </source>
</evidence>
<accession>A0A6N2KX63</accession>
<feature type="transmembrane region" description="Helical" evidence="17">
    <location>
        <begin position="691"/>
        <end position="714"/>
    </location>
</feature>
<evidence type="ECO:0000256" key="2">
    <source>
        <dbReference type="ARBA" id="ARBA00012513"/>
    </source>
</evidence>
<keyword evidence="11 17" id="KW-0472">Membrane</keyword>
<dbReference type="GO" id="GO:0004674">
    <property type="term" value="F:protein serine/threonine kinase activity"/>
    <property type="evidence" value="ECO:0007669"/>
    <property type="project" value="UniProtKB-KW"/>
</dbReference>
<feature type="binding site" evidence="15">
    <location>
        <position position="793"/>
    </location>
    <ligand>
        <name>ATP</name>
        <dbReference type="ChEBI" id="CHEBI:30616"/>
    </ligand>
</feature>
<dbReference type="SUPFAM" id="SSF53474">
    <property type="entry name" value="alpha/beta-Hydrolases"/>
    <property type="match status" value="1"/>
</dbReference>
<evidence type="ECO:0000313" key="19">
    <source>
        <dbReference type="EMBL" id="VFU32570.1"/>
    </source>
</evidence>
<feature type="region of interest" description="Disordered" evidence="16">
    <location>
        <begin position="1042"/>
        <end position="1087"/>
    </location>
</feature>
<dbReference type="InterPro" id="IPR032872">
    <property type="entry name" value="WAK_assoc_C"/>
</dbReference>
<dbReference type="FunFam" id="3.30.200.20:FF:000178">
    <property type="entry name" value="serine/threonine-protein kinase PBS1-like"/>
    <property type="match status" value="1"/>
</dbReference>
<evidence type="ECO:0000259" key="18">
    <source>
        <dbReference type="PROSITE" id="PS50011"/>
    </source>
</evidence>
<comment type="subcellular location">
    <subcellularLocation>
        <location evidence="1">Membrane</location>
        <topology evidence="1">Single-pass type I membrane protein</topology>
    </subcellularLocation>
</comment>
<feature type="domain" description="Protein kinase" evidence="18">
    <location>
        <begin position="765"/>
        <end position="1040"/>
    </location>
</feature>
<keyword evidence="10 17" id="KW-1133">Transmembrane helix</keyword>
<keyword evidence="5 17" id="KW-0812">Transmembrane</keyword>
<dbReference type="EMBL" id="CAADRP010000813">
    <property type="protein sequence ID" value="VFU32570.1"/>
    <property type="molecule type" value="Genomic_DNA"/>
</dbReference>
<evidence type="ECO:0000256" key="15">
    <source>
        <dbReference type="PROSITE-ProRule" id="PRU10141"/>
    </source>
</evidence>
<dbReference type="PROSITE" id="PS00108">
    <property type="entry name" value="PROTEIN_KINASE_ST"/>
    <property type="match status" value="1"/>
</dbReference>
<reference evidence="19" key="1">
    <citation type="submission" date="2019-03" db="EMBL/GenBank/DDBJ databases">
        <authorList>
            <person name="Mank J."/>
            <person name="Almeida P."/>
        </authorList>
    </citation>
    <scope>NUCLEOTIDE SEQUENCE</scope>
    <source>
        <strain evidence="19">78183</strain>
    </source>
</reference>
<dbReference type="InterPro" id="IPR029058">
    <property type="entry name" value="AB_hydrolase_fold"/>
</dbReference>
<dbReference type="Gene3D" id="3.40.50.1820">
    <property type="entry name" value="alpha/beta hydrolase"/>
    <property type="match status" value="1"/>
</dbReference>
<keyword evidence="4" id="KW-0808">Transferase</keyword>
<evidence type="ECO:0000256" key="11">
    <source>
        <dbReference type="ARBA" id="ARBA00023136"/>
    </source>
</evidence>
<organism evidence="19">
    <name type="scientific">Salix viminalis</name>
    <name type="common">Common osier</name>
    <name type="synonym">Basket willow</name>
    <dbReference type="NCBI Taxonomy" id="40686"/>
    <lineage>
        <taxon>Eukaryota</taxon>
        <taxon>Viridiplantae</taxon>
        <taxon>Streptophyta</taxon>
        <taxon>Embryophyta</taxon>
        <taxon>Tracheophyta</taxon>
        <taxon>Spermatophyta</taxon>
        <taxon>Magnoliopsida</taxon>
        <taxon>eudicotyledons</taxon>
        <taxon>Gunneridae</taxon>
        <taxon>Pentapetalae</taxon>
        <taxon>rosids</taxon>
        <taxon>fabids</taxon>
        <taxon>Malpighiales</taxon>
        <taxon>Salicaceae</taxon>
        <taxon>Saliceae</taxon>
        <taxon>Salix</taxon>
    </lineage>
</organism>
<dbReference type="Gene3D" id="1.10.510.10">
    <property type="entry name" value="Transferase(Phosphotransferase) domain 1"/>
    <property type="match status" value="1"/>
</dbReference>
<evidence type="ECO:0000256" key="9">
    <source>
        <dbReference type="ARBA" id="ARBA00022840"/>
    </source>
</evidence>
<dbReference type="SUPFAM" id="SSF56112">
    <property type="entry name" value="Protein kinase-like (PK-like)"/>
    <property type="match status" value="1"/>
</dbReference>
<evidence type="ECO:0000256" key="7">
    <source>
        <dbReference type="ARBA" id="ARBA00022741"/>
    </source>
</evidence>
<keyword evidence="6" id="KW-0732">Signal</keyword>
<dbReference type="InterPro" id="IPR000719">
    <property type="entry name" value="Prot_kinase_dom"/>
</dbReference>
<name>A0A6N2KX63_SALVM</name>
<dbReference type="Pfam" id="PF00069">
    <property type="entry name" value="Pkinase"/>
    <property type="match status" value="1"/>
</dbReference>
<dbReference type="InterPro" id="IPR025287">
    <property type="entry name" value="WAK_GUB"/>
</dbReference>
<dbReference type="InterPro" id="IPR045874">
    <property type="entry name" value="LRK10/LRL21-25-like"/>
</dbReference>
<gene>
    <name evidence="19" type="ORF">SVIM_LOCUS143858</name>
</gene>
<evidence type="ECO:0000256" key="5">
    <source>
        <dbReference type="ARBA" id="ARBA00022692"/>
    </source>
</evidence>
<dbReference type="InterPro" id="IPR017441">
    <property type="entry name" value="Protein_kinase_ATP_BS"/>
</dbReference>
<dbReference type="FunFam" id="1.10.510.10:FF:000590">
    <property type="entry name" value="PR5-like receptor kinase"/>
    <property type="match status" value="1"/>
</dbReference>
<dbReference type="GO" id="GO:0016020">
    <property type="term" value="C:membrane"/>
    <property type="evidence" value="ECO:0007669"/>
    <property type="project" value="UniProtKB-SubCell"/>
</dbReference>
<keyword evidence="8" id="KW-0418">Kinase</keyword>
<dbReference type="InterPro" id="IPR011009">
    <property type="entry name" value="Kinase-like_dom_sf"/>
</dbReference>
<keyword evidence="9 15" id="KW-0067">ATP-binding</keyword>
<keyword evidence="12" id="KW-0325">Glycoprotein</keyword>
<dbReference type="GO" id="GO:0030247">
    <property type="term" value="F:polysaccharide binding"/>
    <property type="evidence" value="ECO:0007669"/>
    <property type="project" value="InterPro"/>
</dbReference>
<evidence type="ECO:0000256" key="8">
    <source>
        <dbReference type="ARBA" id="ARBA00022777"/>
    </source>
</evidence>
<evidence type="ECO:0000256" key="4">
    <source>
        <dbReference type="ARBA" id="ARBA00022679"/>
    </source>
</evidence>
<keyword evidence="7 15" id="KW-0547">Nucleotide-binding</keyword>
<evidence type="ECO:0000256" key="3">
    <source>
        <dbReference type="ARBA" id="ARBA00022527"/>
    </source>
</evidence>
<dbReference type="Pfam" id="PF13947">
    <property type="entry name" value="GUB_WAK_bind"/>
    <property type="match status" value="1"/>
</dbReference>
<dbReference type="AlphaFoldDB" id="A0A6N2KX63"/>
<proteinExistence type="predicted"/>
<keyword evidence="3" id="KW-0723">Serine/threonine-protein kinase</keyword>
<evidence type="ECO:0000256" key="16">
    <source>
        <dbReference type="SAM" id="MobiDB-lite"/>
    </source>
</evidence>
<feature type="compositionally biased region" description="Polar residues" evidence="16">
    <location>
        <begin position="1060"/>
        <end position="1079"/>
    </location>
</feature>
<dbReference type="GO" id="GO:0005524">
    <property type="term" value="F:ATP binding"/>
    <property type="evidence" value="ECO:0007669"/>
    <property type="project" value="UniProtKB-UniRule"/>
</dbReference>
<comment type="catalytic activity">
    <reaction evidence="13">
        <text>L-threonyl-[protein] + ATP = O-phospho-L-threonyl-[protein] + ADP + H(+)</text>
        <dbReference type="Rhea" id="RHEA:46608"/>
        <dbReference type="Rhea" id="RHEA-COMP:11060"/>
        <dbReference type="Rhea" id="RHEA-COMP:11605"/>
        <dbReference type="ChEBI" id="CHEBI:15378"/>
        <dbReference type="ChEBI" id="CHEBI:30013"/>
        <dbReference type="ChEBI" id="CHEBI:30616"/>
        <dbReference type="ChEBI" id="CHEBI:61977"/>
        <dbReference type="ChEBI" id="CHEBI:456216"/>
        <dbReference type="EC" id="2.7.11.1"/>
    </reaction>
</comment>
<dbReference type="Pfam" id="PF14380">
    <property type="entry name" value="WAK_assoc"/>
    <property type="match status" value="2"/>
</dbReference>
<evidence type="ECO:0000256" key="10">
    <source>
        <dbReference type="ARBA" id="ARBA00022989"/>
    </source>
</evidence>
<evidence type="ECO:0000256" key="6">
    <source>
        <dbReference type="ARBA" id="ARBA00022729"/>
    </source>
</evidence>
<evidence type="ECO:0000256" key="17">
    <source>
        <dbReference type="SAM" id="Phobius"/>
    </source>
</evidence>
<protein>
    <recommendedName>
        <fullName evidence="2">non-specific serine/threonine protein kinase</fullName>
        <ecNumber evidence="2">2.7.11.1</ecNumber>
    </recommendedName>
</protein>
<dbReference type="InterPro" id="IPR008271">
    <property type="entry name" value="Ser/Thr_kinase_AS"/>
</dbReference>
<comment type="catalytic activity">
    <reaction evidence="14">
        <text>L-seryl-[protein] + ATP = O-phospho-L-seryl-[protein] + ADP + H(+)</text>
        <dbReference type="Rhea" id="RHEA:17989"/>
        <dbReference type="Rhea" id="RHEA-COMP:9863"/>
        <dbReference type="Rhea" id="RHEA-COMP:11604"/>
        <dbReference type="ChEBI" id="CHEBI:15378"/>
        <dbReference type="ChEBI" id="CHEBI:29999"/>
        <dbReference type="ChEBI" id="CHEBI:30616"/>
        <dbReference type="ChEBI" id="CHEBI:83421"/>
        <dbReference type="ChEBI" id="CHEBI:456216"/>
        <dbReference type="EC" id="2.7.11.1"/>
    </reaction>
</comment>
<evidence type="ECO:0000256" key="14">
    <source>
        <dbReference type="ARBA" id="ARBA00048679"/>
    </source>
</evidence>
<dbReference type="Gene3D" id="3.30.200.20">
    <property type="entry name" value="Phosphorylase Kinase, domain 1"/>
    <property type="match status" value="1"/>
</dbReference>
<dbReference type="SMART" id="SM00220">
    <property type="entry name" value="S_TKc"/>
    <property type="match status" value="1"/>
</dbReference>
<feature type="region of interest" description="Disordered" evidence="16">
    <location>
        <begin position="186"/>
        <end position="209"/>
    </location>
</feature>
<evidence type="ECO:0000256" key="12">
    <source>
        <dbReference type="ARBA" id="ARBA00023180"/>
    </source>
</evidence>
<evidence type="ECO:0000256" key="13">
    <source>
        <dbReference type="ARBA" id="ARBA00047899"/>
    </source>
</evidence>
<sequence length="1096" mass="121572">MFMVEFEGWLLSSELCGWDEEVAYACGEGNVYSTGIENEFGNSNGGKKDMITLAMGNQAERFIPAFLFLVANDSYAAYKCLKEQYGVKDDQLILYGQSVGSGPQLILLRVYQLERLVLHSHWMRTLTKLGTSDEVVDCSHGKQLWELCKEKYEPLWINGGGHCNLELYPEFIKHLKKFVLTIGKSKTATSGPKTTAESENQNKPSESASLDTFELGDLPEISRNSLDSRLEKSKKPNKPEKSRMSTDRVLVIFFRDPIGLITVAILGSSSVAEAKIRRSQSCDRLANYLASITSRGLTMFPEQITQNIYVLLSFPTPLEFRFRSCCVTLYYGCPSPSPPGFLAQFTSNIYDTDMMGYSISRNASSLISYLTTCNNSVIVPARQSTILPIPGNPNIAQLLAAINQGLELVWSANDSLCDTCKSSGGQCGFIIFLIITFVHVPSSAYANDDDGYVNCGNLFDCGDIKGVGYPFSGSNRPDYCGHPELKLDCSDQDVEITVKKLTYKVLSINNQSRTLSVARKDYAENICPTLLLNTTWIPNLLNYTSDDRNITIYYGCLAGAPSFANSFQFPCTINTTEMTGYFTAGSASNLDYLASCKDIVEVPVRQSALAKIFSTPTETLLLGILKEGFDLVWSANDSLCATCKASGGQCGYNQTTSAFSCYCKDGPRESSCQQSPTEAKSPRSTNGTRPLWIGIGSAVAMTAIITSSIIIICLTRRKGSFRAVIAMAFRQKNSQHVDNVETFMMDYHSLTPKRFSYSDIKKMTNSFIYTLGHGGFGNVYRGKLPDGLLVAVKVLKESKGDGEEFMNEVASISRTSHVNVVTLLGFCYERNKRALIYEFMPNGSLDSFISDKDTNCRLEWKKLYEIAVGIARGLEYLHRGCNTRIVHFDIKPHNILLDEDFHPKISDFGLAKLCKSKVSKISLIGARGTIGYIAPEVFCRNFGGVTYKSDVYSYGMMVLEMVGQSKDFDMGSLETNEMYFPDWFYMYLEPGEISTLLRGVTEEEEDIVKKMILVGLWCIQTIPSHRPSMTKVVEMFEGSLQSLQTPPRPSLNSPRRSAQEHSSTVSSLPYESSQGSGVNKLTADESDSQLEIANFM</sequence>